<organism evidence="2 3">
    <name type="scientific">Roridomyces roridus</name>
    <dbReference type="NCBI Taxonomy" id="1738132"/>
    <lineage>
        <taxon>Eukaryota</taxon>
        <taxon>Fungi</taxon>
        <taxon>Dikarya</taxon>
        <taxon>Basidiomycota</taxon>
        <taxon>Agaricomycotina</taxon>
        <taxon>Agaricomycetes</taxon>
        <taxon>Agaricomycetidae</taxon>
        <taxon>Agaricales</taxon>
        <taxon>Marasmiineae</taxon>
        <taxon>Mycenaceae</taxon>
        <taxon>Roridomyces</taxon>
    </lineage>
</organism>
<reference evidence="2" key="1">
    <citation type="submission" date="2023-03" db="EMBL/GenBank/DDBJ databases">
        <title>Massive genome expansion in bonnet fungi (Mycena s.s.) driven by repeated elements and novel gene families across ecological guilds.</title>
        <authorList>
            <consortium name="Lawrence Berkeley National Laboratory"/>
            <person name="Harder C.B."/>
            <person name="Miyauchi S."/>
            <person name="Viragh M."/>
            <person name="Kuo A."/>
            <person name="Thoen E."/>
            <person name="Andreopoulos B."/>
            <person name="Lu D."/>
            <person name="Skrede I."/>
            <person name="Drula E."/>
            <person name="Henrissat B."/>
            <person name="Morin E."/>
            <person name="Kohler A."/>
            <person name="Barry K."/>
            <person name="LaButti K."/>
            <person name="Morin E."/>
            <person name="Salamov A."/>
            <person name="Lipzen A."/>
            <person name="Mereny Z."/>
            <person name="Hegedus B."/>
            <person name="Baldrian P."/>
            <person name="Stursova M."/>
            <person name="Weitz H."/>
            <person name="Taylor A."/>
            <person name="Grigoriev I.V."/>
            <person name="Nagy L.G."/>
            <person name="Martin F."/>
            <person name="Kauserud H."/>
        </authorList>
    </citation>
    <scope>NUCLEOTIDE SEQUENCE</scope>
    <source>
        <strain evidence="2">9284</strain>
    </source>
</reference>
<evidence type="ECO:0000313" key="2">
    <source>
        <dbReference type="EMBL" id="KAJ7632445.1"/>
    </source>
</evidence>
<comment type="caution">
    <text evidence="2">The sequence shown here is derived from an EMBL/GenBank/DDBJ whole genome shotgun (WGS) entry which is preliminary data.</text>
</comment>
<dbReference type="AlphaFoldDB" id="A0AAD7BXI0"/>
<keyword evidence="3" id="KW-1185">Reference proteome</keyword>
<evidence type="ECO:0000313" key="3">
    <source>
        <dbReference type="Proteomes" id="UP001221142"/>
    </source>
</evidence>
<accession>A0AAD7BXI0</accession>
<feature type="compositionally biased region" description="Low complexity" evidence="1">
    <location>
        <begin position="156"/>
        <end position="171"/>
    </location>
</feature>
<proteinExistence type="predicted"/>
<feature type="region of interest" description="Disordered" evidence="1">
    <location>
        <begin position="134"/>
        <end position="194"/>
    </location>
</feature>
<feature type="region of interest" description="Disordered" evidence="1">
    <location>
        <begin position="79"/>
        <end position="98"/>
    </location>
</feature>
<protein>
    <submittedName>
        <fullName evidence="2">Uncharacterized protein</fullName>
    </submittedName>
</protein>
<dbReference type="Proteomes" id="UP001221142">
    <property type="component" value="Unassembled WGS sequence"/>
</dbReference>
<name>A0AAD7BXI0_9AGAR</name>
<feature type="compositionally biased region" description="Basic residues" evidence="1">
    <location>
        <begin position="172"/>
        <end position="182"/>
    </location>
</feature>
<feature type="compositionally biased region" description="Polar residues" evidence="1">
    <location>
        <begin position="84"/>
        <end position="93"/>
    </location>
</feature>
<evidence type="ECO:0000256" key="1">
    <source>
        <dbReference type="SAM" id="MobiDB-lite"/>
    </source>
</evidence>
<gene>
    <name evidence="2" type="ORF">FB45DRAFT_1026615</name>
</gene>
<sequence>MTTPITFVAAVPSSPAMSFSSSSSFDMVQSSRSRSSSFELYLDDSDDEIVWSVTEDESISPVAAAADDDDDEEDFVVLGRRQPFNDTSTPTNTDKPDDHHLISALAQLSVEEARRNNTKLPAVAVAVSSAAVVSTTKPKVAQTTPPPKSPKVKGASSSPQSQSPPLTPTLKSSRRKRNKNKNKAVGGFSSRPIVDDISERGDSVSVSDEGYQAAASRYINSFLVDQTSVCRLTLLQSLLIELGLCSASLLPASLTAAKAMLKSHAFLNVREYLDARQQGPAAVQNVMHPSKASLIRDLRKKRNPVPLKWVKETGLGVLLVTCYH</sequence>
<dbReference type="EMBL" id="JARKIF010000008">
    <property type="protein sequence ID" value="KAJ7632445.1"/>
    <property type="molecule type" value="Genomic_DNA"/>
</dbReference>